<reference evidence="1" key="2">
    <citation type="submission" date="2020-05" db="UniProtKB">
        <authorList>
            <consortium name="EnsemblMetazoa"/>
        </authorList>
    </citation>
    <scope>IDENTIFICATION</scope>
    <source>
        <strain evidence="1">CM1001059</strain>
    </source>
</reference>
<evidence type="ECO:0000313" key="1">
    <source>
        <dbReference type="EnsemblMetazoa" id="AMEC000683-PA"/>
    </source>
</evidence>
<name>A0A182TE45_9DIPT</name>
<keyword evidence="2" id="KW-1185">Reference proteome</keyword>
<dbReference type="EnsemblMetazoa" id="AMEC000683-RA">
    <property type="protein sequence ID" value="AMEC000683-PA"/>
    <property type="gene ID" value="AMEC000683"/>
</dbReference>
<protein>
    <submittedName>
        <fullName evidence="1">Uncharacterized protein</fullName>
    </submittedName>
</protein>
<organism evidence="1 2">
    <name type="scientific">Anopheles melas</name>
    <dbReference type="NCBI Taxonomy" id="34690"/>
    <lineage>
        <taxon>Eukaryota</taxon>
        <taxon>Metazoa</taxon>
        <taxon>Ecdysozoa</taxon>
        <taxon>Arthropoda</taxon>
        <taxon>Hexapoda</taxon>
        <taxon>Insecta</taxon>
        <taxon>Pterygota</taxon>
        <taxon>Neoptera</taxon>
        <taxon>Endopterygota</taxon>
        <taxon>Diptera</taxon>
        <taxon>Nematocera</taxon>
        <taxon>Culicoidea</taxon>
        <taxon>Culicidae</taxon>
        <taxon>Anophelinae</taxon>
        <taxon>Anopheles</taxon>
    </lineage>
</organism>
<reference evidence="2" key="1">
    <citation type="submission" date="2014-01" db="EMBL/GenBank/DDBJ databases">
        <title>The Genome Sequence of Anopheles melas CM1001059_A (V2).</title>
        <authorList>
            <consortium name="The Broad Institute Genomics Platform"/>
            <person name="Neafsey D.E."/>
            <person name="Besansky N."/>
            <person name="Howell P."/>
            <person name="Walton C."/>
            <person name="Young S.K."/>
            <person name="Zeng Q."/>
            <person name="Gargeya S."/>
            <person name="Fitzgerald M."/>
            <person name="Haas B."/>
            <person name="Abouelleil A."/>
            <person name="Allen A.W."/>
            <person name="Alvarado L."/>
            <person name="Arachchi H.M."/>
            <person name="Berlin A.M."/>
            <person name="Chapman S.B."/>
            <person name="Gainer-Dewar J."/>
            <person name="Goldberg J."/>
            <person name="Griggs A."/>
            <person name="Gujja S."/>
            <person name="Hansen M."/>
            <person name="Howarth C."/>
            <person name="Imamovic A."/>
            <person name="Ireland A."/>
            <person name="Larimer J."/>
            <person name="McCowan C."/>
            <person name="Murphy C."/>
            <person name="Pearson M."/>
            <person name="Poon T.W."/>
            <person name="Priest M."/>
            <person name="Roberts A."/>
            <person name="Saif S."/>
            <person name="Shea T."/>
            <person name="Sisk P."/>
            <person name="Sykes S."/>
            <person name="Wortman J."/>
            <person name="Nusbaum C."/>
            <person name="Birren B."/>
        </authorList>
    </citation>
    <scope>NUCLEOTIDE SEQUENCE [LARGE SCALE GENOMIC DNA]</scope>
    <source>
        <strain evidence="2">CM1001059</strain>
    </source>
</reference>
<dbReference type="VEuPathDB" id="VectorBase:AMEC000683"/>
<accession>A0A182TE45</accession>
<proteinExistence type="predicted"/>
<evidence type="ECO:0000313" key="2">
    <source>
        <dbReference type="Proteomes" id="UP000075902"/>
    </source>
</evidence>
<dbReference type="Proteomes" id="UP000075902">
    <property type="component" value="Unassembled WGS sequence"/>
</dbReference>
<sequence length="129" mass="14727">MRSVAYSFRILCSNDSYSCCASGPCMARLKSGRLPFNRWYSVNWLTHSISSCRSTTDSDHRLPLEGFSNSRKLSNFRALERDDTTPGCVLRHEFTSCSTSRAELPWLVGVIFDSVAGNWVPLRKPWRAW</sequence>
<dbReference type="AlphaFoldDB" id="A0A182TE45"/>